<dbReference type="Pfam" id="PF13673">
    <property type="entry name" value="Acetyltransf_10"/>
    <property type="match status" value="1"/>
</dbReference>
<proteinExistence type="predicted"/>
<dbReference type="Gene3D" id="3.40.630.30">
    <property type="match status" value="1"/>
</dbReference>
<reference evidence="2" key="1">
    <citation type="submission" date="2019-07" db="EMBL/GenBank/DDBJ databases">
        <title>Hyphodiscus hymeniophilus genome sequencing and assembly.</title>
        <authorList>
            <person name="Kramer G."/>
            <person name="Nodwell J."/>
        </authorList>
    </citation>
    <scope>NUCLEOTIDE SEQUENCE</scope>
    <source>
        <strain evidence="2">ATCC 34498</strain>
    </source>
</reference>
<protein>
    <submittedName>
        <fullName evidence="2">Acetyltransferase</fullName>
    </submittedName>
</protein>
<dbReference type="GO" id="GO:0016747">
    <property type="term" value="F:acyltransferase activity, transferring groups other than amino-acyl groups"/>
    <property type="evidence" value="ECO:0007669"/>
    <property type="project" value="InterPro"/>
</dbReference>
<dbReference type="PANTHER" id="PTHR42791">
    <property type="entry name" value="GNAT FAMILY ACETYLTRANSFERASE"/>
    <property type="match status" value="1"/>
</dbReference>
<dbReference type="AlphaFoldDB" id="A0A9P7B0T9"/>
<organism evidence="2 3">
    <name type="scientific">Hyphodiscus hymeniophilus</name>
    <dbReference type="NCBI Taxonomy" id="353542"/>
    <lineage>
        <taxon>Eukaryota</taxon>
        <taxon>Fungi</taxon>
        <taxon>Dikarya</taxon>
        <taxon>Ascomycota</taxon>
        <taxon>Pezizomycotina</taxon>
        <taxon>Leotiomycetes</taxon>
        <taxon>Helotiales</taxon>
        <taxon>Hyphodiscaceae</taxon>
        <taxon>Hyphodiscus</taxon>
    </lineage>
</organism>
<evidence type="ECO:0000313" key="2">
    <source>
        <dbReference type="EMBL" id="KAG0652515.1"/>
    </source>
</evidence>
<sequence length="204" mass="22643">MLEVSISPRIALEFKNCTTEDWLEWNIKGIQAELAGCAKYPEEAVALKAVDEQTGEIAGYAVWGWSARAANLIIQDKADIALPARTNTSLRQTFISRLTKVEEQFRPQGKHYELCQMTVSLRYQRRGIGSQLVKYGLDKADRDTVTCFLTGSPMGVPVYQKLGFEEVGSLEMDLKDFGGEGTHVHGECCTDRAWWSSSAAANDA</sequence>
<dbReference type="InterPro" id="IPR052523">
    <property type="entry name" value="Trichothecene_AcTrans"/>
</dbReference>
<dbReference type="SUPFAM" id="SSF55729">
    <property type="entry name" value="Acyl-CoA N-acyltransferases (Nat)"/>
    <property type="match status" value="1"/>
</dbReference>
<dbReference type="EMBL" id="VNKQ01000002">
    <property type="protein sequence ID" value="KAG0652515.1"/>
    <property type="molecule type" value="Genomic_DNA"/>
</dbReference>
<dbReference type="Proteomes" id="UP000785200">
    <property type="component" value="Unassembled WGS sequence"/>
</dbReference>
<accession>A0A9P7B0T9</accession>
<dbReference type="InterPro" id="IPR016181">
    <property type="entry name" value="Acyl_CoA_acyltransferase"/>
</dbReference>
<dbReference type="InterPro" id="IPR000182">
    <property type="entry name" value="GNAT_dom"/>
</dbReference>
<evidence type="ECO:0000313" key="3">
    <source>
        <dbReference type="Proteomes" id="UP000785200"/>
    </source>
</evidence>
<feature type="domain" description="N-acetyltransferase" evidence="1">
    <location>
        <begin position="104"/>
        <end position="191"/>
    </location>
</feature>
<gene>
    <name evidence="2" type="ORF">D0Z07_0631</name>
</gene>
<comment type="caution">
    <text evidence="2">The sequence shown here is derived from an EMBL/GenBank/DDBJ whole genome shotgun (WGS) entry which is preliminary data.</text>
</comment>
<name>A0A9P7B0T9_9HELO</name>
<dbReference type="CDD" id="cd04301">
    <property type="entry name" value="NAT_SF"/>
    <property type="match status" value="1"/>
</dbReference>
<evidence type="ECO:0000259" key="1">
    <source>
        <dbReference type="PROSITE" id="PS51186"/>
    </source>
</evidence>
<keyword evidence="3" id="KW-1185">Reference proteome</keyword>
<dbReference type="OrthoDB" id="4738875at2759"/>
<dbReference type="PANTHER" id="PTHR42791:SF1">
    <property type="entry name" value="N-ACETYLTRANSFERASE DOMAIN-CONTAINING PROTEIN"/>
    <property type="match status" value="1"/>
</dbReference>
<dbReference type="PROSITE" id="PS51186">
    <property type="entry name" value="GNAT"/>
    <property type="match status" value="1"/>
</dbReference>